<evidence type="ECO:0000313" key="2">
    <source>
        <dbReference type="Proteomes" id="UP000649179"/>
    </source>
</evidence>
<keyword evidence="2" id="KW-1185">Reference proteome</keyword>
<keyword evidence="1" id="KW-0378">Hydrolase</keyword>
<proteinExistence type="predicted"/>
<dbReference type="RefSeq" id="WP_188781243.1">
    <property type="nucleotide sequence ID" value="NZ_BMKQ01000002.1"/>
</dbReference>
<dbReference type="InterPro" id="IPR023116">
    <property type="entry name" value="Phosphonoacetate_hydro_insert"/>
</dbReference>
<sequence length="394" mass="41178">MARFTANGRAYELPAAPVVVVCVDGSAPAYHQAAVAAGLMPWLERTLRTGTSWPAHCAMPALTNPNNCGIATGLPASGHGISGNTWLDTETGEERPMGDPASLRVPTLFAAAEGAGLDVAVVTAKDKLPRILGAGLSTGTCVSAERAPAALLAATGLPQPEVYSAELSALVLAAGCVLLETRRPDLVYLSLSDYVQHKHAPGTPAAQDFYAVLDRWCARLEDAGAVVVLTADHGMSAKERIVYLEDEIVEPAHVVLPITDPYVAHHGALGSYAVVHLADGEDAAGVAARVARLPGVELALTRQEAADRLSLPADRIGDVVVLAHADTALGRTPQAHDLSGLDAPLRSHGALGEQDVPFVVNRRVERSAVPAQVHNYDAFWVGTTLVAQAEATLR</sequence>
<dbReference type="Gene3D" id="3.30.1360.110">
    <property type="entry name" value="Domain 2, Phosphonoacetate Hydrolase"/>
    <property type="match status" value="1"/>
</dbReference>
<evidence type="ECO:0000313" key="1">
    <source>
        <dbReference type="EMBL" id="GGF56896.1"/>
    </source>
</evidence>
<dbReference type="Proteomes" id="UP000649179">
    <property type="component" value="Unassembled WGS sequence"/>
</dbReference>
<dbReference type="EMBL" id="BMKQ01000002">
    <property type="protein sequence ID" value="GGF56896.1"/>
    <property type="molecule type" value="Genomic_DNA"/>
</dbReference>
<reference evidence="1" key="1">
    <citation type="journal article" date="2014" name="Int. J. Syst. Evol. Microbiol.">
        <title>Complete genome sequence of Corynebacterium casei LMG S-19264T (=DSM 44701T), isolated from a smear-ripened cheese.</title>
        <authorList>
            <consortium name="US DOE Joint Genome Institute (JGI-PGF)"/>
            <person name="Walter F."/>
            <person name="Albersmeier A."/>
            <person name="Kalinowski J."/>
            <person name="Ruckert C."/>
        </authorList>
    </citation>
    <scope>NUCLEOTIDE SEQUENCE</scope>
    <source>
        <strain evidence="1">CGMCC 1.16067</strain>
    </source>
</reference>
<dbReference type="Pfam" id="PF01663">
    <property type="entry name" value="Phosphodiest"/>
    <property type="match status" value="1"/>
</dbReference>
<dbReference type="PANTHER" id="PTHR10151:SF120">
    <property type="entry name" value="BIS(5'-ADENOSYL)-TRIPHOSPHATASE"/>
    <property type="match status" value="1"/>
</dbReference>
<protein>
    <submittedName>
        <fullName evidence="1">Phosphonoacetate hydrolase</fullName>
    </submittedName>
</protein>
<comment type="caution">
    <text evidence="1">The sequence shown here is derived from an EMBL/GenBank/DDBJ whole genome shotgun (WGS) entry which is preliminary data.</text>
</comment>
<dbReference type="PANTHER" id="PTHR10151">
    <property type="entry name" value="ECTONUCLEOTIDE PYROPHOSPHATASE/PHOSPHODIESTERASE"/>
    <property type="match status" value="1"/>
</dbReference>
<organism evidence="1 2">
    <name type="scientific">Marmoricola endophyticus</name>
    <dbReference type="NCBI Taxonomy" id="2040280"/>
    <lineage>
        <taxon>Bacteria</taxon>
        <taxon>Bacillati</taxon>
        <taxon>Actinomycetota</taxon>
        <taxon>Actinomycetes</taxon>
        <taxon>Propionibacteriales</taxon>
        <taxon>Nocardioidaceae</taxon>
        <taxon>Marmoricola</taxon>
    </lineage>
</organism>
<dbReference type="InterPro" id="IPR002591">
    <property type="entry name" value="Phosphodiest/P_Trfase"/>
</dbReference>
<dbReference type="AlphaFoldDB" id="A0A917F821"/>
<dbReference type="SUPFAM" id="SSF53649">
    <property type="entry name" value="Alkaline phosphatase-like"/>
    <property type="match status" value="1"/>
</dbReference>
<name>A0A917F821_9ACTN</name>
<dbReference type="GO" id="GO:0016787">
    <property type="term" value="F:hydrolase activity"/>
    <property type="evidence" value="ECO:0007669"/>
    <property type="project" value="UniProtKB-KW"/>
</dbReference>
<dbReference type="Gene3D" id="3.40.720.10">
    <property type="entry name" value="Alkaline Phosphatase, subunit A"/>
    <property type="match status" value="1"/>
</dbReference>
<dbReference type="InterPro" id="IPR017850">
    <property type="entry name" value="Alkaline_phosphatase_core_sf"/>
</dbReference>
<gene>
    <name evidence="1" type="primary">phnA</name>
    <name evidence="1" type="ORF">GCM10011519_33530</name>
</gene>
<reference evidence="1" key="2">
    <citation type="submission" date="2020-09" db="EMBL/GenBank/DDBJ databases">
        <authorList>
            <person name="Sun Q."/>
            <person name="Zhou Y."/>
        </authorList>
    </citation>
    <scope>NUCLEOTIDE SEQUENCE</scope>
    <source>
        <strain evidence="1">CGMCC 1.16067</strain>
    </source>
</reference>
<accession>A0A917F821</accession>